<dbReference type="RefSeq" id="WP_073339086.1">
    <property type="nucleotide sequence ID" value="NZ_FQXM01000017.1"/>
</dbReference>
<dbReference type="SUPFAM" id="SSF46689">
    <property type="entry name" value="Homeodomain-like"/>
    <property type="match status" value="1"/>
</dbReference>
<dbReference type="GO" id="GO:0003700">
    <property type="term" value="F:DNA-binding transcription factor activity"/>
    <property type="evidence" value="ECO:0007669"/>
    <property type="project" value="InterPro"/>
</dbReference>
<evidence type="ECO:0000256" key="2">
    <source>
        <dbReference type="ARBA" id="ARBA00023125"/>
    </source>
</evidence>
<dbReference type="Pfam" id="PF12833">
    <property type="entry name" value="HTH_18"/>
    <property type="match status" value="1"/>
</dbReference>
<keyword evidence="6" id="KW-1185">Reference proteome</keyword>
<dbReference type="PROSITE" id="PS01124">
    <property type="entry name" value="HTH_ARAC_FAMILY_2"/>
    <property type="match status" value="1"/>
</dbReference>
<dbReference type="AlphaFoldDB" id="A0A1M5WFB0"/>
<reference evidence="5 6" key="1">
    <citation type="submission" date="2016-11" db="EMBL/GenBank/DDBJ databases">
        <authorList>
            <person name="Jaros S."/>
            <person name="Januszkiewicz K."/>
            <person name="Wedrychowicz H."/>
        </authorList>
    </citation>
    <scope>NUCLEOTIDE SEQUENCE [LARGE SCALE GENOMIC DNA]</scope>
    <source>
        <strain evidence="5 6">DSM 8605</strain>
    </source>
</reference>
<gene>
    <name evidence="5" type="ORF">SAMN02745207_02855</name>
</gene>
<dbReference type="OrthoDB" id="1650670at2"/>
<sequence length="286" mass="33227">MNLLFNITDLKELLINFYTLTKMRVAIFDDNYHEIASYPSRLSTYCHIIREDPAIHQKCTLCDYEAFQKCKDSHNLYLYQCHAGLTEAIVPIFADNIIIGYIMMGQVLNTHSKTALWNEIIPSLKNYNINLDTLHKAFMNKRNVSTNTIESAAKMMEICSSFLYTSHKLILKEDSLAQKIDTFIGENLEEELSVQLICEKFDIRKTNLYKLSNKSYGMGISKHINQIRIQRAKKYLMDTTLPIFQIAEMVGIYDYNYFTKMFKKETSVTPKSYRDGTVLPPKNNID</sequence>
<dbReference type="PROSITE" id="PS00041">
    <property type="entry name" value="HTH_ARAC_FAMILY_1"/>
    <property type="match status" value="1"/>
</dbReference>
<keyword evidence="1" id="KW-0805">Transcription regulation</keyword>
<evidence type="ECO:0000313" key="6">
    <source>
        <dbReference type="Proteomes" id="UP000184447"/>
    </source>
</evidence>
<dbReference type="GO" id="GO:0043565">
    <property type="term" value="F:sequence-specific DNA binding"/>
    <property type="evidence" value="ECO:0007669"/>
    <property type="project" value="InterPro"/>
</dbReference>
<organism evidence="5 6">
    <name type="scientific">Clostridium grantii DSM 8605</name>
    <dbReference type="NCBI Taxonomy" id="1121316"/>
    <lineage>
        <taxon>Bacteria</taxon>
        <taxon>Bacillati</taxon>
        <taxon>Bacillota</taxon>
        <taxon>Clostridia</taxon>
        <taxon>Eubacteriales</taxon>
        <taxon>Clostridiaceae</taxon>
        <taxon>Clostridium</taxon>
    </lineage>
</organism>
<dbReference type="PANTHER" id="PTHR43280:SF2">
    <property type="entry name" value="HTH-TYPE TRANSCRIPTIONAL REGULATOR EXSA"/>
    <property type="match status" value="1"/>
</dbReference>
<dbReference type="InterPro" id="IPR009057">
    <property type="entry name" value="Homeodomain-like_sf"/>
</dbReference>
<dbReference type="InterPro" id="IPR018062">
    <property type="entry name" value="HTH_AraC-typ_CS"/>
</dbReference>
<evidence type="ECO:0000313" key="5">
    <source>
        <dbReference type="EMBL" id="SHH86117.1"/>
    </source>
</evidence>
<evidence type="ECO:0000259" key="4">
    <source>
        <dbReference type="PROSITE" id="PS01124"/>
    </source>
</evidence>
<dbReference type="InterPro" id="IPR018060">
    <property type="entry name" value="HTH_AraC"/>
</dbReference>
<protein>
    <submittedName>
        <fullName evidence="5">AraC-type DNA-binding protein</fullName>
    </submittedName>
</protein>
<dbReference type="PANTHER" id="PTHR43280">
    <property type="entry name" value="ARAC-FAMILY TRANSCRIPTIONAL REGULATOR"/>
    <property type="match status" value="1"/>
</dbReference>
<dbReference type="InterPro" id="IPR018771">
    <property type="entry name" value="PocR_dom"/>
</dbReference>
<dbReference type="Pfam" id="PF10114">
    <property type="entry name" value="PocR"/>
    <property type="match status" value="1"/>
</dbReference>
<proteinExistence type="predicted"/>
<accession>A0A1M5WFB0</accession>
<evidence type="ECO:0000256" key="1">
    <source>
        <dbReference type="ARBA" id="ARBA00023015"/>
    </source>
</evidence>
<dbReference type="Proteomes" id="UP000184447">
    <property type="component" value="Unassembled WGS sequence"/>
</dbReference>
<feature type="domain" description="HTH araC/xylS-type" evidence="4">
    <location>
        <begin position="178"/>
        <end position="276"/>
    </location>
</feature>
<evidence type="ECO:0000256" key="3">
    <source>
        <dbReference type="ARBA" id="ARBA00023163"/>
    </source>
</evidence>
<keyword evidence="2 5" id="KW-0238">DNA-binding</keyword>
<dbReference type="SMART" id="SM00342">
    <property type="entry name" value="HTH_ARAC"/>
    <property type="match status" value="1"/>
</dbReference>
<dbReference type="STRING" id="1121316.SAMN02745207_02855"/>
<dbReference type="Gene3D" id="1.10.10.60">
    <property type="entry name" value="Homeodomain-like"/>
    <property type="match status" value="2"/>
</dbReference>
<keyword evidence="3" id="KW-0804">Transcription</keyword>
<name>A0A1M5WFB0_9CLOT</name>
<dbReference type="EMBL" id="FQXM01000017">
    <property type="protein sequence ID" value="SHH86117.1"/>
    <property type="molecule type" value="Genomic_DNA"/>
</dbReference>